<sequence length="241" mass="25436">MTRRPAILLAVTLAALTLPACGSVDNADPETASFAVAGDHLTIIKESSGNIELYPDDVDEVEVTRWFSGHPGEASWDFAGDELTLATDCGFLSSCDVRYQVAVPQNLAVNLDASNGDVTAADFETALSIRTENGAIAVSDISGELSLNSTSGDQRATDLRSRDVHAQAENGKIELSFKDVPSDVAVTTDNGAIALQVPDQPYAVVSTTDNGAVNNTLNTDKNSPHRIDVTTENGNIELLTD</sequence>
<reference evidence="3 4" key="1">
    <citation type="submission" date="2019-07" db="EMBL/GenBank/DDBJ databases">
        <title>Draft genome sequence of Brevibacterium aurantiacum XU54 isolated from Xinjiang China.</title>
        <authorList>
            <person name="Xu X."/>
        </authorList>
    </citation>
    <scope>NUCLEOTIDE SEQUENCE [LARGE SCALE GENOMIC DNA]</scope>
    <source>
        <strain evidence="3 4">XU54</strain>
    </source>
</reference>
<dbReference type="EMBL" id="VLTK01000034">
    <property type="protein sequence ID" value="TSI11274.1"/>
    <property type="molecule type" value="Genomic_DNA"/>
</dbReference>
<gene>
    <name evidence="3" type="ORF">FO013_22050</name>
</gene>
<evidence type="ECO:0000313" key="3">
    <source>
        <dbReference type="EMBL" id="TSI11274.1"/>
    </source>
</evidence>
<proteinExistence type="predicted"/>
<evidence type="ECO:0000313" key="4">
    <source>
        <dbReference type="Proteomes" id="UP000316406"/>
    </source>
</evidence>
<dbReference type="InterPro" id="IPR025164">
    <property type="entry name" value="Toastrack_DUF4097"/>
</dbReference>
<dbReference type="Proteomes" id="UP000316406">
    <property type="component" value="Unassembled WGS sequence"/>
</dbReference>
<keyword evidence="1" id="KW-0732">Signal</keyword>
<keyword evidence="4" id="KW-1185">Reference proteome</keyword>
<comment type="caution">
    <text evidence="3">The sequence shown here is derived from an EMBL/GenBank/DDBJ whole genome shotgun (WGS) entry which is preliminary data.</text>
</comment>
<protein>
    <submittedName>
        <fullName evidence="3">DUF4097 domain-containing protein</fullName>
    </submittedName>
</protein>
<feature type="chain" id="PRO_5039299491" evidence="1">
    <location>
        <begin position="23"/>
        <end position="241"/>
    </location>
</feature>
<dbReference type="OrthoDB" id="5107115at2"/>
<dbReference type="AlphaFoldDB" id="A0A556C1D8"/>
<feature type="domain" description="DUF4097" evidence="2">
    <location>
        <begin position="45"/>
        <end position="238"/>
    </location>
</feature>
<name>A0A556C1D8_BREAU</name>
<accession>A0A556C1D8</accession>
<organism evidence="3 4">
    <name type="scientific">Brevibacterium aurantiacum</name>
    <dbReference type="NCBI Taxonomy" id="273384"/>
    <lineage>
        <taxon>Bacteria</taxon>
        <taxon>Bacillati</taxon>
        <taxon>Actinomycetota</taxon>
        <taxon>Actinomycetes</taxon>
        <taxon>Micrococcales</taxon>
        <taxon>Brevibacteriaceae</taxon>
        <taxon>Brevibacterium</taxon>
    </lineage>
</organism>
<evidence type="ECO:0000259" key="2">
    <source>
        <dbReference type="Pfam" id="PF13349"/>
    </source>
</evidence>
<dbReference type="RefSeq" id="WP_143924712.1">
    <property type="nucleotide sequence ID" value="NZ_VLTK01000034.1"/>
</dbReference>
<dbReference type="Pfam" id="PF13349">
    <property type="entry name" value="DUF4097"/>
    <property type="match status" value="1"/>
</dbReference>
<evidence type="ECO:0000256" key="1">
    <source>
        <dbReference type="SAM" id="SignalP"/>
    </source>
</evidence>
<feature type="signal peptide" evidence="1">
    <location>
        <begin position="1"/>
        <end position="22"/>
    </location>
</feature>